<evidence type="ECO:0000256" key="1">
    <source>
        <dbReference type="SAM" id="Phobius"/>
    </source>
</evidence>
<keyword evidence="3" id="KW-1185">Reference proteome</keyword>
<gene>
    <name evidence="2" type="ORF">SAMN02745207_01212</name>
</gene>
<sequence>MDSKIIKKSKIINSLIYGLELIIVVTILVLEYLSSFKAGVMRHLYSKKIEYLAKIYTEKGMMIHTIIIVFLFVTLAFVFKNSLSKKRKLNFIRFLLYVIILISGFYLPYMKDLNTYVYILIFLEIFIGIEAMKLLLEKIKPQL</sequence>
<dbReference type="STRING" id="1121316.SAMN02745207_01212"/>
<dbReference type="RefSeq" id="WP_073337536.1">
    <property type="nucleotide sequence ID" value="NZ_FQXM01000005.1"/>
</dbReference>
<evidence type="ECO:0000313" key="2">
    <source>
        <dbReference type="EMBL" id="SHH45987.1"/>
    </source>
</evidence>
<evidence type="ECO:0000313" key="3">
    <source>
        <dbReference type="Proteomes" id="UP000184447"/>
    </source>
</evidence>
<name>A0A1M5T5E8_9CLOT</name>
<dbReference type="AlphaFoldDB" id="A0A1M5T5E8"/>
<dbReference type="EMBL" id="FQXM01000005">
    <property type="protein sequence ID" value="SHH45987.1"/>
    <property type="molecule type" value="Genomic_DNA"/>
</dbReference>
<feature type="transmembrane region" description="Helical" evidence="1">
    <location>
        <begin position="61"/>
        <end position="79"/>
    </location>
</feature>
<proteinExistence type="predicted"/>
<feature type="transmembrane region" description="Helical" evidence="1">
    <location>
        <begin position="12"/>
        <end position="33"/>
    </location>
</feature>
<keyword evidence="1" id="KW-0472">Membrane</keyword>
<reference evidence="2 3" key="1">
    <citation type="submission" date="2016-11" db="EMBL/GenBank/DDBJ databases">
        <authorList>
            <person name="Jaros S."/>
            <person name="Januszkiewicz K."/>
            <person name="Wedrychowicz H."/>
        </authorList>
    </citation>
    <scope>NUCLEOTIDE SEQUENCE [LARGE SCALE GENOMIC DNA]</scope>
    <source>
        <strain evidence="2 3">DSM 8605</strain>
    </source>
</reference>
<keyword evidence="1" id="KW-1133">Transmembrane helix</keyword>
<organism evidence="2 3">
    <name type="scientific">Clostridium grantii DSM 8605</name>
    <dbReference type="NCBI Taxonomy" id="1121316"/>
    <lineage>
        <taxon>Bacteria</taxon>
        <taxon>Bacillati</taxon>
        <taxon>Bacillota</taxon>
        <taxon>Clostridia</taxon>
        <taxon>Eubacteriales</taxon>
        <taxon>Clostridiaceae</taxon>
        <taxon>Clostridium</taxon>
    </lineage>
</organism>
<dbReference type="OrthoDB" id="1753856at2"/>
<feature type="transmembrane region" description="Helical" evidence="1">
    <location>
        <begin position="91"/>
        <end position="109"/>
    </location>
</feature>
<dbReference type="Proteomes" id="UP000184447">
    <property type="component" value="Unassembled WGS sequence"/>
</dbReference>
<protein>
    <submittedName>
        <fullName evidence="2">Uncharacterized protein</fullName>
    </submittedName>
</protein>
<feature type="transmembrane region" description="Helical" evidence="1">
    <location>
        <begin position="115"/>
        <end position="136"/>
    </location>
</feature>
<keyword evidence="1" id="KW-0812">Transmembrane</keyword>
<accession>A0A1M5T5E8</accession>